<evidence type="ECO:0000313" key="2">
    <source>
        <dbReference type="Proteomes" id="UP000290289"/>
    </source>
</evidence>
<sequence>METYKPMLEECKDVCEQLERKPLWSLIKLYINHFLVITKRNKKFDTDLIKFRIGDCDSRGITPDDVALIFGLPNVDKSSKSGKRTNSSNNTFIMCKISHPVTVICKLWLIHHMELLANLCEVKGVRDYLFKMIDRSQTNKRKRGDESTTSGCTVLILYWICLKSNLVATIEC</sequence>
<gene>
    <name evidence="1" type="ORF">DVH24_006635</name>
</gene>
<keyword evidence="2" id="KW-1185">Reference proteome</keyword>
<accession>A0A498KCV6</accession>
<evidence type="ECO:0000313" key="1">
    <source>
        <dbReference type="EMBL" id="RXI05378.1"/>
    </source>
</evidence>
<proteinExistence type="predicted"/>
<dbReference type="AlphaFoldDB" id="A0A498KCV6"/>
<dbReference type="Proteomes" id="UP000290289">
    <property type="component" value="Chromosome 2"/>
</dbReference>
<name>A0A498KCV6_MALDO</name>
<dbReference type="EMBL" id="RDQH01000328">
    <property type="protein sequence ID" value="RXI05378.1"/>
    <property type="molecule type" value="Genomic_DNA"/>
</dbReference>
<reference evidence="1 2" key="1">
    <citation type="submission" date="2018-10" db="EMBL/GenBank/DDBJ databases">
        <title>A high-quality apple genome assembly.</title>
        <authorList>
            <person name="Hu J."/>
        </authorList>
    </citation>
    <scope>NUCLEOTIDE SEQUENCE [LARGE SCALE GENOMIC DNA]</scope>
    <source>
        <strain evidence="2">cv. HFTH1</strain>
        <tissue evidence="1">Young leaf</tissue>
    </source>
</reference>
<comment type="caution">
    <text evidence="1">The sequence shown here is derived from an EMBL/GenBank/DDBJ whole genome shotgun (WGS) entry which is preliminary data.</text>
</comment>
<protein>
    <submittedName>
        <fullName evidence="1">Uncharacterized protein</fullName>
    </submittedName>
</protein>
<organism evidence="1 2">
    <name type="scientific">Malus domestica</name>
    <name type="common">Apple</name>
    <name type="synonym">Pyrus malus</name>
    <dbReference type="NCBI Taxonomy" id="3750"/>
    <lineage>
        <taxon>Eukaryota</taxon>
        <taxon>Viridiplantae</taxon>
        <taxon>Streptophyta</taxon>
        <taxon>Embryophyta</taxon>
        <taxon>Tracheophyta</taxon>
        <taxon>Spermatophyta</taxon>
        <taxon>Magnoliopsida</taxon>
        <taxon>eudicotyledons</taxon>
        <taxon>Gunneridae</taxon>
        <taxon>Pentapetalae</taxon>
        <taxon>rosids</taxon>
        <taxon>fabids</taxon>
        <taxon>Rosales</taxon>
        <taxon>Rosaceae</taxon>
        <taxon>Amygdaloideae</taxon>
        <taxon>Maleae</taxon>
        <taxon>Malus</taxon>
    </lineage>
</organism>